<reference evidence="1 2" key="1">
    <citation type="journal article" date="2021" name="BMC Biol.">
        <title>Horizontally acquired antibacterial genes associated with adaptive radiation of ladybird beetles.</title>
        <authorList>
            <person name="Li H.S."/>
            <person name="Tang X.F."/>
            <person name="Huang Y.H."/>
            <person name="Xu Z.Y."/>
            <person name="Chen M.L."/>
            <person name="Du X.Y."/>
            <person name="Qiu B.Y."/>
            <person name="Chen P.T."/>
            <person name="Zhang W."/>
            <person name="Slipinski A."/>
            <person name="Escalona H.E."/>
            <person name="Waterhouse R.M."/>
            <person name="Zwick A."/>
            <person name="Pang H."/>
        </authorList>
    </citation>
    <scope>NUCLEOTIDE SEQUENCE [LARGE SCALE GENOMIC DNA]</scope>
    <source>
        <strain evidence="1">SYSU2018</strain>
    </source>
</reference>
<protein>
    <submittedName>
        <fullName evidence="1">Uncharacterized protein</fullName>
    </submittedName>
</protein>
<organism evidence="1 2">
    <name type="scientific">Cryptolaemus montrouzieri</name>
    <dbReference type="NCBI Taxonomy" id="559131"/>
    <lineage>
        <taxon>Eukaryota</taxon>
        <taxon>Metazoa</taxon>
        <taxon>Ecdysozoa</taxon>
        <taxon>Arthropoda</taxon>
        <taxon>Hexapoda</taxon>
        <taxon>Insecta</taxon>
        <taxon>Pterygota</taxon>
        <taxon>Neoptera</taxon>
        <taxon>Endopterygota</taxon>
        <taxon>Coleoptera</taxon>
        <taxon>Polyphaga</taxon>
        <taxon>Cucujiformia</taxon>
        <taxon>Coccinelloidea</taxon>
        <taxon>Coccinellidae</taxon>
        <taxon>Scymninae</taxon>
        <taxon>Scymnini</taxon>
        <taxon>Cryptolaemus</taxon>
    </lineage>
</organism>
<sequence>MYKSVADEHINGSAKIIVLPKKYNVCHVILHRFKHSRQEILTRRWAITLPTEFSLQRKIQFYETILSYAPIFIWVWSQLKYGTWFSNKPFKMKTFPENWNENHKARKKTLAGMLEAQRQRICVAQQALTNMTLIASSTIWPKQWTSIILRERDRRYGCSKTEQNSGSEKI</sequence>
<accession>A0ABD2NGK2</accession>
<comment type="caution">
    <text evidence="1">The sequence shown here is derived from an EMBL/GenBank/DDBJ whole genome shotgun (WGS) entry which is preliminary data.</text>
</comment>
<evidence type="ECO:0000313" key="1">
    <source>
        <dbReference type="EMBL" id="KAL3277911.1"/>
    </source>
</evidence>
<name>A0ABD2NGK2_9CUCU</name>
<evidence type="ECO:0000313" key="2">
    <source>
        <dbReference type="Proteomes" id="UP001516400"/>
    </source>
</evidence>
<dbReference type="EMBL" id="JABFTP020000103">
    <property type="protein sequence ID" value="KAL3277911.1"/>
    <property type="molecule type" value="Genomic_DNA"/>
</dbReference>
<dbReference type="Proteomes" id="UP001516400">
    <property type="component" value="Unassembled WGS sequence"/>
</dbReference>
<keyword evidence="2" id="KW-1185">Reference proteome</keyword>
<dbReference type="AlphaFoldDB" id="A0ABD2NGK2"/>
<gene>
    <name evidence="1" type="ORF">HHI36_013252</name>
</gene>
<proteinExistence type="predicted"/>